<gene>
    <name evidence="2" type="ORF">D9T17_06830</name>
</gene>
<evidence type="ECO:0000313" key="3">
    <source>
        <dbReference type="Proteomes" id="UP000275910"/>
    </source>
</evidence>
<dbReference type="RefSeq" id="WP_123646728.1">
    <property type="nucleotide sequence ID" value="NZ_RCTY01000019.1"/>
</dbReference>
<name>A0A3N2RKA5_LYSEN</name>
<organism evidence="2 3">
    <name type="scientific">Lysobacter enzymogenes</name>
    <dbReference type="NCBI Taxonomy" id="69"/>
    <lineage>
        <taxon>Bacteria</taxon>
        <taxon>Pseudomonadati</taxon>
        <taxon>Pseudomonadota</taxon>
        <taxon>Gammaproteobacteria</taxon>
        <taxon>Lysobacterales</taxon>
        <taxon>Lysobacteraceae</taxon>
        <taxon>Lysobacter</taxon>
    </lineage>
</organism>
<dbReference type="AlphaFoldDB" id="A0A3N2RKA5"/>
<sequence length="148" mass="16400">MRLPTIVLLSLFSPAACALSIVCADRGYPKESPDPIRYQVSSRPAANAADAKTEVQYYVLLAKRVDGKDLDNASLEWLDGDEAVLRTRLRTDAHEVADWGDTYVAFVTTTDTRRSIRIVAEYGSFCRVTLRQALSQDHVDAEPAPGKR</sequence>
<accession>A0A3N2RKA5</accession>
<feature type="chain" id="PRO_5017931526" description="Lipoprotein" evidence="1">
    <location>
        <begin position="19"/>
        <end position="148"/>
    </location>
</feature>
<dbReference type="EMBL" id="RCTY01000019">
    <property type="protein sequence ID" value="ROU07910.1"/>
    <property type="molecule type" value="Genomic_DNA"/>
</dbReference>
<reference evidence="2 3" key="1">
    <citation type="submission" date="2018-10" db="EMBL/GenBank/DDBJ databases">
        <title>The genome of Lysobacter enzymogenes OH11.</title>
        <authorList>
            <person name="Liu F."/>
            <person name="Zhao Y."/>
            <person name="Qian G."/>
            <person name="Chen Y."/>
            <person name="Xu H."/>
        </authorList>
    </citation>
    <scope>NUCLEOTIDE SEQUENCE [LARGE SCALE GENOMIC DNA]</scope>
    <source>
        <strain evidence="2 3">OH11</strain>
    </source>
</reference>
<evidence type="ECO:0008006" key="4">
    <source>
        <dbReference type="Google" id="ProtNLM"/>
    </source>
</evidence>
<dbReference type="Proteomes" id="UP000275910">
    <property type="component" value="Unassembled WGS sequence"/>
</dbReference>
<evidence type="ECO:0000313" key="2">
    <source>
        <dbReference type="EMBL" id="ROU07910.1"/>
    </source>
</evidence>
<comment type="caution">
    <text evidence="2">The sequence shown here is derived from an EMBL/GenBank/DDBJ whole genome shotgun (WGS) entry which is preliminary data.</text>
</comment>
<evidence type="ECO:0000256" key="1">
    <source>
        <dbReference type="SAM" id="SignalP"/>
    </source>
</evidence>
<proteinExistence type="predicted"/>
<feature type="signal peptide" evidence="1">
    <location>
        <begin position="1"/>
        <end position="18"/>
    </location>
</feature>
<keyword evidence="1" id="KW-0732">Signal</keyword>
<protein>
    <recommendedName>
        <fullName evidence="4">Lipoprotein</fullName>
    </recommendedName>
</protein>